<accession>X1MBJ5</accession>
<comment type="caution">
    <text evidence="1">The sequence shown here is derived from an EMBL/GenBank/DDBJ whole genome shotgun (WGS) entry which is preliminary data.</text>
</comment>
<protein>
    <submittedName>
        <fullName evidence="1">Uncharacterized protein</fullName>
    </submittedName>
</protein>
<organism evidence="1">
    <name type="scientific">marine sediment metagenome</name>
    <dbReference type="NCBI Taxonomy" id="412755"/>
    <lineage>
        <taxon>unclassified sequences</taxon>
        <taxon>metagenomes</taxon>
        <taxon>ecological metagenomes</taxon>
    </lineage>
</organism>
<sequence length="36" mass="4093">DTILLFTDIIKAGKLPEHAFPNELYEIAGYTLEEVK</sequence>
<evidence type="ECO:0000313" key="1">
    <source>
        <dbReference type="EMBL" id="GAI12045.1"/>
    </source>
</evidence>
<name>X1MBJ5_9ZZZZ</name>
<reference evidence="1" key="1">
    <citation type="journal article" date="2014" name="Front. Microbiol.">
        <title>High frequency of phylogenetically diverse reductive dehalogenase-homologous genes in deep subseafloor sedimentary metagenomes.</title>
        <authorList>
            <person name="Kawai M."/>
            <person name="Futagami T."/>
            <person name="Toyoda A."/>
            <person name="Takaki Y."/>
            <person name="Nishi S."/>
            <person name="Hori S."/>
            <person name="Arai W."/>
            <person name="Tsubouchi T."/>
            <person name="Morono Y."/>
            <person name="Uchiyama I."/>
            <person name="Ito T."/>
            <person name="Fujiyama A."/>
            <person name="Inagaki F."/>
            <person name="Takami H."/>
        </authorList>
    </citation>
    <scope>NUCLEOTIDE SEQUENCE</scope>
    <source>
        <strain evidence="1">Expedition CK06-06</strain>
    </source>
</reference>
<proteinExistence type="predicted"/>
<dbReference type="EMBL" id="BARV01010418">
    <property type="protein sequence ID" value="GAI12045.1"/>
    <property type="molecule type" value="Genomic_DNA"/>
</dbReference>
<gene>
    <name evidence="1" type="ORF">S06H3_20174</name>
</gene>
<dbReference type="AlphaFoldDB" id="X1MBJ5"/>
<feature type="non-terminal residue" evidence="1">
    <location>
        <position position="1"/>
    </location>
</feature>